<dbReference type="Proteomes" id="UP000295182">
    <property type="component" value="Unassembled WGS sequence"/>
</dbReference>
<keyword evidence="3" id="KW-1185">Reference proteome</keyword>
<dbReference type="PROSITE" id="PS51352">
    <property type="entry name" value="THIOREDOXIN_2"/>
    <property type="match status" value="1"/>
</dbReference>
<proteinExistence type="predicted"/>
<feature type="domain" description="Thioredoxin" evidence="1">
    <location>
        <begin position="48"/>
        <end position="189"/>
    </location>
</feature>
<dbReference type="InterPro" id="IPR013740">
    <property type="entry name" value="Redoxin"/>
</dbReference>
<accession>A0A4V2SIZ6</accession>
<dbReference type="PANTHER" id="PTHR42852:SF13">
    <property type="entry name" value="PROTEIN DIPZ"/>
    <property type="match status" value="1"/>
</dbReference>
<protein>
    <submittedName>
        <fullName evidence="2">Thiol-disulfide isomerase/thioredoxin</fullName>
    </submittedName>
</protein>
<dbReference type="PANTHER" id="PTHR42852">
    <property type="entry name" value="THIOL:DISULFIDE INTERCHANGE PROTEIN DSBE"/>
    <property type="match status" value="1"/>
</dbReference>
<evidence type="ECO:0000313" key="3">
    <source>
        <dbReference type="Proteomes" id="UP000295182"/>
    </source>
</evidence>
<dbReference type="GO" id="GO:0016491">
    <property type="term" value="F:oxidoreductase activity"/>
    <property type="evidence" value="ECO:0007669"/>
    <property type="project" value="InterPro"/>
</dbReference>
<comment type="caution">
    <text evidence="2">The sequence shown here is derived from an EMBL/GenBank/DDBJ whole genome shotgun (WGS) entry which is preliminary data.</text>
</comment>
<dbReference type="InterPro" id="IPR050553">
    <property type="entry name" value="Thioredoxin_ResA/DsbE_sf"/>
</dbReference>
<dbReference type="RefSeq" id="WP_119014610.1">
    <property type="nucleotide sequence ID" value="NZ_QXNC01000043.1"/>
</dbReference>
<dbReference type="EMBL" id="SLXH01000039">
    <property type="protein sequence ID" value="TCP12178.1"/>
    <property type="molecule type" value="Genomic_DNA"/>
</dbReference>
<organism evidence="2 3">
    <name type="scientific">Simplicispira metamorpha</name>
    <dbReference type="NCBI Taxonomy" id="80881"/>
    <lineage>
        <taxon>Bacteria</taxon>
        <taxon>Pseudomonadati</taxon>
        <taxon>Pseudomonadota</taxon>
        <taxon>Betaproteobacteria</taxon>
        <taxon>Burkholderiales</taxon>
        <taxon>Comamonadaceae</taxon>
        <taxon>Simplicispira</taxon>
    </lineage>
</organism>
<dbReference type="Gene3D" id="3.40.30.10">
    <property type="entry name" value="Glutaredoxin"/>
    <property type="match status" value="1"/>
</dbReference>
<dbReference type="Pfam" id="PF08534">
    <property type="entry name" value="Redoxin"/>
    <property type="match status" value="1"/>
</dbReference>
<evidence type="ECO:0000313" key="2">
    <source>
        <dbReference type="EMBL" id="TCP12178.1"/>
    </source>
</evidence>
<gene>
    <name evidence="2" type="ORF">EV674_13913</name>
</gene>
<reference evidence="2 3" key="1">
    <citation type="submission" date="2019-03" db="EMBL/GenBank/DDBJ databases">
        <title>Genomic Encyclopedia of Type Strains, Phase IV (KMG-IV): sequencing the most valuable type-strain genomes for metagenomic binning, comparative biology and taxonomic classification.</title>
        <authorList>
            <person name="Goeker M."/>
        </authorList>
    </citation>
    <scope>NUCLEOTIDE SEQUENCE [LARGE SCALE GENOMIC DNA]</scope>
    <source>
        <strain evidence="2 3">DSM 1837</strain>
    </source>
</reference>
<dbReference type="InterPro" id="IPR013766">
    <property type="entry name" value="Thioredoxin_domain"/>
</dbReference>
<dbReference type="OrthoDB" id="9811352at2"/>
<evidence type="ECO:0000259" key="1">
    <source>
        <dbReference type="PROSITE" id="PS51352"/>
    </source>
</evidence>
<dbReference type="GO" id="GO:0016853">
    <property type="term" value="F:isomerase activity"/>
    <property type="evidence" value="ECO:0007669"/>
    <property type="project" value="UniProtKB-KW"/>
</dbReference>
<dbReference type="InterPro" id="IPR036249">
    <property type="entry name" value="Thioredoxin-like_sf"/>
</dbReference>
<dbReference type="AlphaFoldDB" id="A0A4V2SIZ6"/>
<name>A0A4V2SIZ6_9BURK</name>
<sequence>MSQHHPAPASAPPPGWPRRLARRLRAQWPTGLALLAVVLGAHLWHTRHLPSGVLPDATVQLASGEVLRLSQWRALHPGQPVALHVWADWCPICRTEEHSITRLQRDWPVLTVAMQSGNAPQVRQVLARRALPWQTAVDADGALARSLGIQSVPALLVLDANGQLRAASVGYTSEIGMRLRLRWAQAMAAWP</sequence>
<keyword evidence="2" id="KW-0413">Isomerase</keyword>
<dbReference type="SUPFAM" id="SSF52833">
    <property type="entry name" value="Thioredoxin-like"/>
    <property type="match status" value="1"/>
</dbReference>